<evidence type="ECO:0000256" key="2">
    <source>
        <dbReference type="ARBA" id="ARBA00007543"/>
    </source>
</evidence>
<comment type="subcellular location">
    <subcellularLocation>
        <location evidence="1">Cell membrane</location>
        <topology evidence="1">Multi-pass membrane protein</topology>
    </subcellularLocation>
</comment>
<feature type="transmembrane region" description="Helical" evidence="7">
    <location>
        <begin position="12"/>
        <end position="34"/>
    </location>
</feature>
<keyword evidence="3" id="KW-1003">Cell membrane</keyword>
<name>A0AAW9NRI5_9BACL</name>
<dbReference type="RefSeq" id="WP_326124900.1">
    <property type="nucleotide sequence ID" value="NZ_JARSFG010000026.1"/>
</dbReference>
<feature type="transmembrane region" description="Helical" evidence="7">
    <location>
        <begin position="119"/>
        <end position="143"/>
    </location>
</feature>
<dbReference type="InterPro" id="IPR003317">
    <property type="entry name" value="Cyt-d_oxidase_su2"/>
</dbReference>
<feature type="transmembrane region" description="Helical" evidence="7">
    <location>
        <begin position="300"/>
        <end position="324"/>
    </location>
</feature>
<dbReference type="EMBL" id="JARSFG010000026">
    <property type="protein sequence ID" value="MEC1180322.1"/>
    <property type="molecule type" value="Genomic_DNA"/>
</dbReference>
<evidence type="ECO:0000256" key="1">
    <source>
        <dbReference type="ARBA" id="ARBA00004651"/>
    </source>
</evidence>
<dbReference type="GO" id="GO:0016491">
    <property type="term" value="F:oxidoreductase activity"/>
    <property type="evidence" value="ECO:0007669"/>
    <property type="project" value="UniProtKB-KW"/>
</dbReference>
<feature type="transmembrane region" description="Helical" evidence="7">
    <location>
        <begin position="80"/>
        <end position="98"/>
    </location>
</feature>
<sequence>MALEILGISVLWLFLFGYVIVASIDFGAGFFNAYSLLRGNHQTLTKIIKRYLSPVWEITNVFLVFFFVGVVGFFPQTAYYYGTVLIVPASIALILLAIRGSYYAFEAYSGVSGHKGYALAYGISGLFIPAALSVVLTISEGGFVNMDSGHPKLDYGALFASPLSWSIVVLSIVAVLYISAVFLTWYAHKAGEHEATEVMRKYALIWAGPLIVSAFGIIIEMRQLNNWHYENMFDVWWLFALSGLLFAGTVYFIYKRIRYNWALVLLIVQFALAFFAYGVSHYPYLLYPYLTIHDSFTNEAMAIALVVVFIAGLALLIPSLYLVFRLFVFNKEYVSGKSDHHV</sequence>
<feature type="transmembrane region" description="Helical" evidence="7">
    <location>
        <begin position="235"/>
        <end position="254"/>
    </location>
</feature>
<reference evidence="8 9" key="1">
    <citation type="submission" date="2023-03" db="EMBL/GenBank/DDBJ databases">
        <title>Bacillus Genome Sequencing.</title>
        <authorList>
            <person name="Dunlap C."/>
        </authorList>
    </citation>
    <scope>NUCLEOTIDE SEQUENCE [LARGE SCALE GENOMIC DNA]</scope>
    <source>
        <strain evidence="8 9">B-59205</strain>
    </source>
</reference>
<organism evidence="8 9">
    <name type="scientific">Metasolibacillus meyeri</name>
    <dbReference type="NCBI Taxonomy" id="1071052"/>
    <lineage>
        <taxon>Bacteria</taxon>
        <taxon>Bacillati</taxon>
        <taxon>Bacillota</taxon>
        <taxon>Bacilli</taxon>
        <taxon>Bacillales</taxon>
        <taxon>Caryophanaceae</taxon>
        <taxon>Metasolibacillus</taxon>
    </lineage>
</organism>
<evidence type="ECO:0000313" key="8">
    <source>
        <dbReference type="EMBL" id="MEC1180322.1"/>
    </source>
</evidence>
<protein>
    <submittedName>
        <fullName evidence="8">Cytochrome d ubiquinol oxidase subunit II</fullName>
        <ecNumber evidence="8">1.10.3.-</ecNumber>
    </submittedName>
</protein>
<dbReference type="AlphaFoldDB" id="A0AAW9NRI5"/>
<dbReference type="GO" id="GO:0005886">
    <property type="term" value="C:plasma membrane"/>
    <property type="evidence" value="ECO:0007669"/>
    <property type="project" value="UniProtKB-SubCell"/>
</dbReference>
<evidence type="ECO:0000313" key="9">
    <source>
        <dbReference type="Proteomes" id="UP001344888"/>
    </source>
</evidence>
<evidence type="ECO:0000256" key="3">
    <source>
        <dbReference type="ARBA" id="ARBA00022475"/>
    </source>
</evidence>
<feature type="transmembrane region" description="Helical" evidence="7">
    <location>
        <begin position="261"/>
        <end position="280"/>
    </location>
</feature>
<keyword evidence="9" id="KW-1185">Reference proteome</keyword>
<comment type="similarity">
    <text evidence="2">Belongs to the cytochrome ubiquinol oxidase subunit 2 family.</text>
</comment>
<proteinExistence type="inferred from homology"/>
<dbReference type="Proteomes" id="UP001344888">
    <property type="component" value="Unassembled WGS sequence"/>
</dbReference>
<feature type="transmembrane region" description="Helical" evidence="7">
    <location>
        <begin position="163"/>
        <end position="187"/>
    </location>
</feature>
<keyword evidence="8" id="KW-0560">Oxidoreductase</keyword>
<feature type="transmembrane region" description="Helical" evidence="7">
    <location>
        <begin position="55"/>
        <end position="74"/>
    </location>
</feature>
<dbReference type="EC" id="1.10.3.-" evidence="8"/>
<comment type="caution">
    <text evidence="8">The sequence shown here is derived from an EMBL/GenBank/DDBJ whole genome shotgun (WGS) entry which is preliminary data.</text>
</comment>
<gene>
    <name evidence="8" type="ORF">P9B03_17650</name>
</gene>
<dbReference type="Pfam" id="PF02322">
    <property type="entry name" value="Cyt_bd_oxida_II"/>
    <property type="match status" value="1"/>
</dbReference>
<keyword evidence="6 7" id="KW-0472">Membrane</keyword>
<evidence type="ECO:0000256" key="5">
    <source>
        <dbReference type="ARBA" id="ARBA00022989"/>
    </source>
</evidence>
<feature type="transmembrane region" description="Helical" evidence="7">
    <location>
        <begin position="199"/>
        <end position="219"/>
    </location>
</feature>
<keyword evidence="5 7" id="KW-1133">Transmembrane helix</keyword>
<evidence type="ECO:0000256" key="7">
    <source>
        <dbReference type="SAM" id="Phobius"/>
    </source>
</evidence>
<keyword evidence="4 7" id="KW-0812">Transmembrane</keyword>
<evidence type="ECO:0000256" key="4">
    <source>
        <dbReference type="ARBA" id="ARBA00022692"/>
    </source>
</evidence>
<accession>A0AAW9NRI5</accession>
<evidence type="ECO:0000256" key="6">
    <source>
        <dbReference type="ARBA" id="ARBA00023136"/>
    </source>
</evidence>